<keyword evidence="3" id="KW-1185">Reference proteome</keyword>
<name>A0ABP9RHB0_9ACTN</name>
<organism evidence="2 3">
    <name type="scientific">Rugosimonospora acidiphila</name>
    <dbReference type="NCBI Taxonomy" id="556531"/>
    <lineage>
        <taxon>Bacteria</taxon>
        <taxon>Bacillati</taxon>
        <taxon>Actinomycetota</taxon>
        <taxon>Actinomycetes</taxon>
        <taxon>Micromonosporales</taxon>
        <taxon>Micromonosporaceae</taxon>
        <taxon>Rugosimonospora</taxon>
    </lineage>
</organism>
<evidence type="ECO:0000313" key="3">
    <source>
        <dbReference type="Proteomes" id="UP001501570"/>
    </source>
</evidence>
<reference evidence="3" key="1">
    <citation type="journal article" date="2019" name="Int. J. Syst. Evol. Microbiol.">
        <title>The Global Catalogue of Microorganisms (GCM) 10K type strain sequencing project: providing services to taxonomists for standard genome sequencing and annotation.</title>
        <authorList>
            <consortium name="The Broad Institute Genomics Platform"/>
            <consortium name="The Broad Institute Genome Sequencing Center for Infectious Disease"/>
            <person name="Wu L."/>
            <person name="Ma J."/>
        </authorList>
    </citation>
    <scope>NUCLEOTIDE SEQUENCE [LARGE SCALE GENOMIC DNA]</scope>
    <source>
        <strain evidence="3">JCM 18304</strain>
    </source>
</reference>
<comment type="caution">
    <text evidence="2">The sequence shown here is derived from an EMBL/GenBank/DDBJ whole genome shotgun (WGS) entry which is preliminary data.</text>
</comment>
<sequence length="105" mass="10983">MRRYAGASAMASCPGADGAGAVSHATASIRARSESGQQVDRRHPSPQLGQGVSHAVVKARAVEANGALTERPTADHDCPWQVLTLAVDLHDRDKAEVTEVSKQVG</sequence>
<gene>
    <name evidence="2" type="ORF">GCM10023322_00500</name>
</gene>
<evidence type="ECO:0000313" key="2">
    <source>
        <dbReference type="EMBL" id="GAA5176984.1"/>
    </source>
</evidence>
<feature type="region of interest" description="Disordered" evidence="1">
    <location>
        <begin position="1"/>
        <end position="54"/>
    </location>
</feature>
<protein>
    <submittedName>
        <fullName evidence="2">Uncharacterized protein</fullName>
    </submittedName>
</protein>
<evidence type="ECO:0000256" key="1">
    <source>
        <dbReference type="SAM" id="MobiDB-lite"/>
    </source>
</evidence>
<proteinExistence type="predicted"/>
<dbReference type="EMBL" id="BAABJQ010000001">
    <property type="protein sequence ID" value="GAA5176984.1"/>
    <property type="molecule type" value="Genomic_DNA"/>
</dbReference>
<dbReference type="Proteomes" id="UP001501570">
    <property type="component" value="Unassembled WGS sequence"/>
</dbReference>
<accession>A0ABP9RHB0</accession>